<dbReference type="Proteomes" id="UP000265515">
    <property type="component" value="Unassembled WGS sequence"/>
</dbReference>
<feature type="region of interest" description="Disordered" evidence="5">
    <location>
        <begin position="189"/>
        <end position="214"/>
    </location>
</feature>
<dbReference type="Gene3D" id="2.40.70.10">
    <property type="entry name" value="Acid Proteases"/>
    <property type="match status" value="1"/>
</dbReference>
<keyword evidence="8" id="KW-1185">Reference proteome</keyword>
<evidence type="ECO:0000256" key="5">
    <source>
        <dbReference type="SAM" id="MobiDB-lite"/>
    </source>
</evidence>
<accession>A0A388L7Q7</accession>
<dbReference type="GO" id="GO:0016779">
    <property type="term" value="F:nucleotidyltransferase activity"/>
    <property type="evidence" value="ECO:0007669"/>
    <property type="project" value="UniProtKB-KW"/>
</dbReference>
<sequence length="945" mass="106623">MAAAPIANGPGRVGALMEEVDSGGSALATTEEAVELIPLHQYVSLGYPGLGMIEMIRPAREYKEVAEWRPSPGRKNDLIMLSEKDQLVSADEEKIKIVGKMTNVAFRLGKVHALGHVVVLDVNTYDVLFGLPALVALRANLDFERRSIVVRNTGGKPYAVPMRLTLRTTINAVPQVSPMMAGTLRMISSDESADGKSSTNDADNSDEDDPEIPKLARQCVYYPPPITIVRKMHLTNRNVQRTKAMILGEPLVQIWRMVDSLEPPQTLYEGITPLLSRYIDKKHYCDIADLPRSLLTPAKEVRLLRLGAKASSLEPPGRLEAETDQLGVKIATKSVPWQEICDGITPEGHVAIREEDAQMMATVFSWRSDHSFISASPPDVKKPAHTKKTDVRIWDQLFELHVPQYIPDEIHQVIADILTEYRGAISVTDTDIGLSLVIQHEIQMGNHSPIHCKPYRYSLIERKKALERIQEFETCGWIKPATRPWSFPIVLVPKKNRAIRICIDYRKQNEITIKSVYPLPRIDDFLDAIGCANYFSKFDIRHGFHHILVKEEDRPKMAFVLFEGTWQWARCTMGICNAPATLQRAMNMTFQNFVNKTRLTQGMINFCVIVYMDDILVYSETYHEHAQHIEWTLGALIDAGFKIALEKSEFSLSEISFLGHVVTRGGLQSDSRKVAAVREARVPTSLMQVRAFLGLASYYRRFTKGFAAIALPLTNLLREDHSLSWDAELARKRQRMTELAQGRQVRSYEARNGNEGPRPQYKLGDIVQVKKCARQEQGDLLGIVFGKVEEGNLALITDELQVFLTQLVDDLPLDILSHSDKQPGTHVLSRTLEPHLVWSTCMEIDEDNCLYPSQALYLDIDVTDLTFWDPIARQNVAQDEEIGGADEEEEEEEPSSEERDDPDYVPESEAGIADESSQPRDENEEEEEVEPDEEEEEGNKQAESE</sequence>
<name>A0A388L7Q7_CHABU</name>
<dbReference type="GO" id="GO:0004519">
    <property type="term" value="F:endonuclease activity"/>
    <property type="evidence" value="ECO:0007669"/>
    <property type="project" value="UniProtKB-KW"/>
</dbReference>
<feature type="domain" description="Reverse transcriptase" evidence="6">
    <location>
        <begin position="473"/>
        <end position="662"/>
    </location>
</feature>
<organism evidence="7 8">
    <name type="scientific">Chara braunii</name>
    <name type="common">Braun's stonewort</name>
    <dbReference type="NCBI Taxonomy" id="69332"/>
    <lineage>
        <taxon>Eukaryota</taxon>
        <taxon>Viridiplantae</taxon>
        <taxon>Streptophyta</taxon>
        <taxon>Charophyceae</taxon>
        <taxon>Charales</taxon>
        <taxon>Characeae</taxon>
        <taxon>Chara</taxon>
    </lineage>
</organism>
<keyword evidence="4" id="KW-0255">Endonuclease</keyword>
<protein>
    <recommendedName>
        <fullName evidence="6">Reverse transcriptase domain-containing protein</fullName>
    </recommendedName>
</protein>
<dbReference type="Pfam" id="PF00078">
    <property type="entry name" value="RVT_1"/>
    <property type="match status" value="1"/>
</dbReference>
<evidence type="ECO:0000256" key="2">
    <source>
        <dbReference type="ARBA" id="ARBA00022695"/>
    </source>
</evidence>
<keyword evidence="2" id="KW-0548">Nucleotidyltransferase</keyword>
<comment type="caution">
    <text evidence="7">The sequence shown here is derived from an EMBL/GenBank/DDBJ whole genome shotgun (WGS) entry which is preliminary data.</text>
</comment>
<evidence type="ECO:0000256" key="4">
    <source>
        <dbReference type="ARBA" id="ARBA00022759"/>
    </source>
</evidence>
<dbReference type="PANTHER" id="PTHR37984">
    <property type="entry name" value="PROTEIN CBG26694"/>
    <property type="match status" value="1"/>
</dbReference>
<dbReference type="CDD" id="cd01647">
    <property type="entry name" value="RT_LTR"/>
    <property type="match status" value="1"/>
</dbReference>
<dbReference type="Gramene" id="GBG78336">
    <property type="protein sequence ID" value="GBG78336"/>
    <property type="gene ID" value="CBR_g26365"/>
</dbReference>
<gene>
    <name evidence="7" type="ORF">CBR_g26365</name>
</gene>
<feature type="region of interest" description="Disordered" evidence="5">
    <location>
        <begin position="877"/>
        <end position="945"/>
    </location>
</feature>
<keyword evidence="4" id="KW-0378">Hydrolase</keyword>
<dbReference type="Gene3D" id="3.30.70.270">
    <property type="match status" value="2"/>
</dbReference>
<dbReference type="InterPro" id="IPR050951">
    <property type="entry name" value="Retrovirus_Pol_polyprotein"/>
</dbReference>
<dbReference type="PROSITE" id="PS50878">
    <property type="entry name" value="RT_POL"/>
    <property type="match status" value="1"/>
</dbReference>
<dbReference type="AlphaFoldDB" id="A0A388L7Q7"/>
<evidence type="ECO:0000256" key="3">
    <source>
        <dbReference type="ARBA" id="ARBA00022722"/>
    </source>
</evidence>
<dbReference type="Gene3D" id="3.10.10.10">
    <property type="entry name" value="HIV Type 1 Reverse Transcriptase, subunit A, domain 1"/>
    <property type="match status" value="1"/>
</dbReference>
<proteinExistence type="predicted"/>
<dbReference type="PANTHER" id="PTHR37984:SF5">
    <property type="entry name" value="PROTEIN NYNRIN-LIKE"/>
    <property type="match status" value="1"/>
</dbReference>
<evidence type="ECO:0000259" key="6">
    <source>
        <dbReference type="PROSITE" id="PS50878"/>
    </source>
</evidence>
<feature type="compositionally biased region" description="Acidic residues" evidence="5">
    <location>
        <begin position="922"/>
        <end position="937"/>
    </location>
</feature>
<dbReference type="SUPFAM" id="SSF56672">
    <property type="entry name" value="DNA/RNA polymerases"/>
    <property type="match status" value="1"/>
</dbReference>
<evidence type="ECO:0000313" key="7">
    <source>
        <dbReference type="EMBL" id="GBG78336.1"/>
    </source>
</evidence>
<keyword evidence="3" id="KW-0540">Nuclease</keyword>
<reference evidence="7 8" key="1">
    <citation type="journal article" date="2018" name="Cell">
        <title>The Chara Genome: Secondary Complexity and Implications for Plant Terrestrialization.</title>
        <authorList>
            <person name="Nishiyama T."/>
            <person name="Sakayama H."/>
            <person name="Vries J.D."/>
            <person name="Buschmann H."/>
            <person name="Saint-Marcoux D."/>
            <person name="Ullrich K.K."/>
            <person name="Haas F.B."/>
            <person name="Vanderstraeten L."/>
            <person name="Becker D."/>
            <person name="Lang D."/>
            <person name="Vosolsobe S."/>
            <person name="Rombauts S."/>
            <person name="Wilhelmsson P.K.I."/>
            <person name="Janitza P."/>
            <person name="Kern R."/>
            <person name="Heyl A."/>
            <person name="Rumpler F."/>
            <person name="Villalobos L.I.A.C."/>
            <person name="Clay J.M."/>
            <person name="Skokan R."/>
            <person name="Toyoda A."/>
            <person name="Suzuki Y."/>
            <person name="Kagoshima H."/>
            <person name="Schijlen E."/>
            <person name="Tajeshwar N."/>
            <person name="Catarino B."/>
            <person name="Hetherington A.J."/>
            <person name="Saltykova A."/>
            <person name="Bonnot C."/>
            <person name="Breuninger H."/>
            <person name="Symeonidi A."/>
            <person name="Radhakrishnan G.V."/>
            <person name="Van Nieuwerburgh F."/>
            <person name="Deforce D."/>
            <person name="Chang C."/>
            <person name="Karol K.G."/>
            <person name="Hedrich R."/>
            <person name="Ulvskov P."/>
            <person name="Glockner G."/>
            <person name="Delwiche C.F."/>
            <person name="Petrasek J."/>
            <person name="Van de Peer Y."/>
            <person name="Friml J."/>
            <person name="Beilby M."/>
            <person name="Dolan L."/>
            <person name="Kohara Y."/>
            <person name="Sugano S."/>
            <person name="Fujiyama A."/>
            <person name="Delaux P.-M."/>
            <person name="Quint M."/>
            <person name="TheiBen G."/>
            <person name="Hagemann M."/>
            <person name="Harholt J."/>
            <person name="Dunand C."/>
            <person name="Zachgo S."/>
            <person name="Langdale J."/>
            <person name="Maumus F."/>
            <person name="Straeten D.V.D."/>
            <person name="Gould S.B."/>
            <person name="Rensing S.A."/>
        </authorList>
    </citation>
    <scope>NUCLEOTIDE SEQUENCE [LARGE SCALE GENOMIC DNA]</scope>
    <source>
        <strain evidence="7 8">S276</strain>
    </source>
</reference>
<dbReference type="InterPro" id="IPR000477">
    <property type="entry name" value="RT_dom"/>
</dbReference>
<dbReference type="InterPro" id="IPR043502">
    <property type="entry name" value="DNA/RNA_pol_sf"/>
</dbReference>
<dbReference type="InterPro" id="IPR021109">
    <property type="entry name" value="Peptidase_aspartic_dom_sf"/>
</dbReference>
<evidence type="ECO:0000313" key="8">
    <source>
        <dbReference type="Proteomes" id="UP000265515"/>
    </source>
</evidence>
<feature type="compositionally biased region" description="Acidic residues" evidence="5">
    <location>
        <begin position="878"/>
        <end position="906"/>
    </location>
</feature>
<dbReference type="EMBL" id="BFEA01000292">
    <property type="protein sequence ID" value="GBG78336.1"/>
    <property type="molecule type" value="Genomic_DNA"/>
</dbReference>
<dbReference type="OrthoDB" id="542221at2759"/>
<dbReference type="InterPro" id="IPR043128">
    <property type="entry name" value="Rev_trsase/Diguanyl_cyclase"/>
</dbReference>
<keyword evidence="1" id="KW-0808">Transferase</keyword>
<evidence type="ECO:0000256" key="1">
    <source>
        <dbReference type="ARBA" id="ARBA00022679"/>
    </source>
</evidence>